<sequence length="187" mass="19788">MSSKTKYLSAVITAALLVPSMSYAQSNFSYDFFDVGVSSTTGDDDSFTSLDANASMEINNDHYLTATIQTDIASGVTSNEIGVGIGAYKSSSEDTDYYSRAGIKHGKENGSSQQTLNVGFGARYQMSDTVELKGGIDVLFSTAEESSGVAGHIAAMYKIDDKIQVGGSVTTDGDTAETRIFTRVSTL</sequence>
<keyword evidence="1" id="KW-0732">Signal</keyword>
<accession>A0A317C883</accession>
<dbReference type="InterPro" id="IPR025737">
    <property type="entry name" value="FApF"/>
</dbReference>
<gene>
    <name evidence="2" type="ORF">DKT75_14315</name>
</gene>
<dbReference type="Pfam" id="PF13557">
    <property type="entry name" value="Phenol_MetA_deg"/>
    <property type="match status" value="1"/>
</dbReference>
<feature type="chain" id="PRO_5016412006" description="Porin domain-containing protein" evidence="1">
    <location>
        <begin position="25"/>
        <end position="187"/>
    </location>
</feature>
<comment type="caution">
    <text evidence="2">The sequence shown here is derived from an EMBL/GenBank/DDBJ whole genome shotgun (WGS) entry which is preliminary data.</text>
</comment>
<evidence type="ECO:0000256" key="1">
    <source>
        <dbReference type="SAM" id="SignalP"/>
    </source>
</evidence>
<dbReference type="RefSeq" id="WP_109824120.1">
    <property type="nucleotide sequence ID" value="NZ_QGKL01000039.1"/>
</dbReference>
<protein>
    <recommendedName>
        <fullName evidence="4">Porin domain-containing protein</fullName>
    </recommendedName>
</protein>
<evidence type="ECO:0008006" key="4">
    <source>
        <dbReference type="Google" id="ProtNLM"/>
    </source>
</evidence>
<dbReference type="EMBL" id="QGKL01000039">
    <property type="protein sequence ID" value="PWQ94471.1"/>
    <property type="molecule type" value="Genomic_DNA"/>
</dbReference>
<dbReference type="AlphaFoldDB" id="A0A317C883"/>
<dbReference type="Gene3D" id="2.40.160.60">
    <property type="entry name" value="Outer membrane protein transport protein (OMPP1/FadL/TodX)"/>
    <property type="match status" value="1"/>
</dbReference>
<evidence type="ECO:0000313" key="3">
    <source>
        <dbReference type="Proteomes" id="UP000245506"/>
    </source>
</evidence>
<feature type="signal peptide" evidence="1">
    <location>
        <begin position="1"/>
        <end position="24"/>
    </location>
</feature>
<keyword evidence="3" id="KW-1185">Reference proteome</keyword>
<dbReference type="Proteomes" id="UP000245506">
    <property type="component" value="Unassembled WGS sequence"/>
</dbReference>
<proteinExistence type="predicted"/>
<organism evidence="2 3">
    <name type="scientific">Leucothrix arctica</name>
    <dbReference type="NCBI Taxonomy" id="1481894"/>
    <lineage>
        <taxon>Bacteria</taxon>
        <taxon>Pseudomonadati</taxon>
        <taxon>Pseudomonadota</taxon>
        <taxon>Gammaproteobacteria</taxon>
        <taxon>Thiotrichales</taxon>
        <taxon>Thiotrichaceae</taxon>
        <taxon>Leucothrix</taxon>
    </lineage>
</organism>
<reference evidence="2 3" key="1">
    <citation type="submission" date="2018-05" db="EMBL/GenBank/DDBJ databases">
        <title>Leucothrix arctica sp. nov., isolated from Arctic seawater.</title>
        <authorList>
            <person name="Choi A."/>
            <person name="Baek K."/>
        </authorList>
    </citation>
    <scope>NUCLEOTIDE SEQUENCE [LARGE SCALE GENOMIC DNA]</scope>
    <source>
        <strain evidence="2 3">IMCC9719</strain>
    </source>
</reference>
<evidence type="ECO:0000313" key="2">
    <source>
        <dbReference type="EMBL" id="PWQ94471.1"/>
    </source>
</evidence>
<name>A0A317C883_9GAMM</name>
<dbReference type="OrthoDB" id="5623838at2"/>